<dbReference type="Pfam" id="PF01661">
    <property type="entry name" value="Macro"/>
    <property type="match status" value="1"/>
</dbReference>
<feature type="coiled-coil region" evidence="29">
    <location>
        <begin position="579"/>
        <end position="606"/>
    </location>
</feature>
<sequence length="6443" mass="724614">MQMMRRTMADPASFEEPEPTPAEELERLKAELSKHQATEEPSEELSETARLLGELDDLVAELGDKTKRVALPTAASIVGCSSGPKVNSSRLVSVLPRKEKVVVKLPHGLKVTQTDYMVSSHVVDTKNATFAVTTVCGKEISALHSGARPGCVPRGSDMIADPLVELEKPSIDLVVWHRTKWLPAQLSGFVVDFSGTPRACFSLTEEKPRLLSGAAVCNKATGKLVCVVTASYRCYKYAIDGHDATTHYEYDQCDVKHNDETDRDLSVYGSLGIVCDEFVCRMGARFPLTSVKIDENRCHINYGDVYCGQASARDLLTANVPLLTRNAIVKNGPKAVGYYSHFKDCIITASHLVAPDAENMIRIGDLCIIGKDFGQMMIVAHEICDRYTHHTYEHLQPGDSGKFIREGEHLYIHAGEIDGKKQGVLSHLLNEPGFIHHSAESSRCKPSGFNWGLIICLICSFLAITSAASSTRIDSQAEKKIQCLISAEGDLTLSAVLKKCGLNDEYRVLDEGLLNTKRVNWNDQLMKKLEKVLDVHVKRVQEISNMLNDPAFVTMTITDRYQREIIKMMGESSFASTLISALGKDAKGAQNRLMELQNNENNLRGLRVTLNDTRSLLSDSIARYTIAFHKLSVASKQLEDVVARLENVSNALSLIIERLRRQPMYHPSDMASVPLPSIDMATAATMMQVANIETRISELAPKAAYKYEIVGGRYTLIDTAKPADVDIVPLEVSVTHSMPSNITCNANYVLNRTECYTHNSWTDAVDCEYTSVLHRDWVMRLSNKGRVYASLTVPECFVTAIANRVGVKSSVVLNTCSHEHEIGNLTIHCFKKGNNFFRGHALVSPVYEYKVHVGTSFRKAAFILVAVFVCWAVAEYAGSTPAGIILFLGLVTFGHASHCNSSMLVKYAKYVESTDEYVMYSAMGQFSIGSCVRCGNSTLTMEAAHNTFDYVKTGEIAYDWQIAQHTDYGCPGGKSESVCNTTQLPLQSHVVRIDDCVHTYGSMWAGTKCATDGQVYVHVTLDFHINETVELFARVIESSHQTLDLHLAGPRINKILNLRVPDTTEDSGVTLESFTMAQVDAPQWILVRTGRDNSKEYMMAVTDNLPDAPCKVNLARNSFVDWKCPIVDEQQTGGSVKYSIRSPLSKAWYNTDRLQPLSSMYGDSYFVEREADVMSVSVQSSSAYMRILARDPIVSYGARLCTIKKISVNKFTEGIIGALATSTVTFNVPDVDYCYVRVHDGHCWVQGDNRLYVQNNMFTVTLLCGVLVDSKLTVDIAGGTVDIDISSIKLARNFEFGLNYAIESVIAKANDTGLSSVSNFFGEFAGKFESMFKFGFMRVFEYAVIVLVIFAALFMFMSGRYVIAGVFICVAAIGLVPLASAEENWADESLYLNISRVDYRESFGFTVAMSMIVTFLTCLLTSDVVAGLSLWMLYRVLIALMMPSASRIRTMLVDAVSVIERVSMTYVIALEFFDKLFSVLWAVVLYYSFNWQVVVVFFLVKEVPMIYSVVNLMFRGKVYSPSPCYWRLAEVVAGKWFRPAVREGVVPSNDMHDTRRNVQVRNPATYRPSLINANVVNHTVERVSLFSILKGSHEIGNPRRNIAHIVDGKRLFYYHVTRSGVIFGAYHCITFDIAKWTLKVENDFFCCGPNEDDVQKVFALRKKMRYSITGKKFTFGDSGKYIECNDGTFYIHRGSLQLPNPINVSVMFGSCAVENHSGDTRRAFIERTKAMLAAKERADDSNLVRIAGLAVDKAKVADKIVDKTNFDINRDIAVLAKKNSKTAWCAQLKRIYDEIDGRVEIWETKFDKVDLYSSVYTMLKRNPELLGPMKQAISRDYVLNMDNHASWPNELNERAISLYNNFKKSAVTNKVRDLQQAKREFESDTASSVSDYEPSAPPATEVEDLEERRKKFIARMKVHRGELHEKDSEIENHTGHGYEGVQSDTVRADSVDIESVYAFKIENHMAKQRLNVSELPKEMLDDMQDAVGVKISAKKIVTFYEIMKGSDIHIKSEVDEMLDPITCKHEDLTSEEIIALADAICIKPDYVKIKALCCGESSNSTSVTTPVTPSDEDGPETVAEMEINSFSSINMRRWRDVINRMVDDKIKQIAELDTSNNKVVAQLSGADERLGARDCVYFLNISGVWGYLQNGFAASCYHCLYKRPLTITLPENGPRWMENPSFQRFSRTFGCDKSSNIDELDICVYRLTGDGDAHFARDPVMNEICVVINPKLNAFFFVQCRMVNNTNGITKNEHLFVVIGGQGQVLSNISNTKGWSGLPILSFDGEVLGLFGTIVMMNNRFASGTVSVITTSPIKGYLEQEEARPRLDFSSTMSRQVADIIVAAHKAHAEHRRIRVTAPTGWGKTTRLPLLFNRAFVAGKMNVTNIVVLIPQRIACERAAERTWRTIEHDKEFADTGVVLNIGNQDPIRWPMNATRNHNITFCTYGKYVASGMKNTAHYDVGGSNLLILDEVHIRECDVLLVEAILLTRGINYIALTATTFDYPAYEDMPIGTFDIPKYSIVDHTLAILGTKTDESGYWVIISNGRSYGVPRDCWDGVKQMLVFIADKAGCDDCAAKWNQKYPKHRATAFYRGVPLDDTALVIFATKVAQVSLTLPNLVTVVDFRDEYRPTLEIEFKQQLLSYSVKRVNISREDMTQRRGRVGRVAHGHYVYLERGILSPAEAFPTWEVCNVAIKLWQQDLVPDTMMMTHLMFTYQNMNPLKFGDAGRTRSMRLKLMPYCNLEPVFFYLFDNLLDIWEPFMWNDGGEAYRELAEKCDENVIKFVDADEFLRSSNWKVEGILRESLMEYISKTDQHLNTDTEIQSLRRFVESQQYARRQERHFHSTLWAGMSTTAIGGLAALWLGHHLYGQLYGEAKVTTLYRLQKSEVEKTLRHMHFLEEHQLGKHLESSGPIFDMFNRVKGTFVDVYRKAVRHLPEPVRDACRFYHADDFYQYFAAFVQWAEKMAADHPSVLAGLCGIGGVHAIVGGWWDFIRKHLGPSFASLLYMVFSTYTYATVPAMLNFIGAGLGCMLYAGYHTYKHWDDPDADSNLVSYIAPNAIGYFIAKMMQVTSTNLPQVAIASVPTYVYAAPAVEASGFASWFMSTKNGFNGLSIAVNLIDMFSSGEEKGSLIKQAGSVLFTAWKTNWSDYREMVAAIMTVGVYFAVNTAYEAMNERDTKEDIAKKHSPAGLSDAEQNLRGIRNERINRIKMVYDLFVIGFASIASPANLGMAIIDTAIDIAIGKDHGGIAMDKTEIFTKIRFTICADPIVNLAIVFGKLVKQGFGTGGVRAFFSEEESLNMSQAATWLETIQSYLASCCWSVSYLVDKFSDWFMYPFRWICSLVRWMFGMIRGSAHAIGKSIGDGIWDGLVGRVPDMLLRFFSFKEKKGADASTFVALSDDSALTRALLRYGCNGYFSSLLDKMDLHQNLCAYVKTKDIEALRLINTFGVSIVGSSVDDFSCGIGAIACKELKKYYGIEHGFAFRVLCSPYMMELQNQRKMCTSIGNSDGVYKVGSQILQFNNINGRLVGMTRNVHDNSNIIVAQFTNDACNLIIGGFNNTHKLIEANPYLVDPEDAKVLNEIMRTISTIASVNNQARACALKIFDGKTRELLKFINEKVICIPKDVAREVLGMIMKVSVKDSDLFNDHNVRAFLKTQFNLPMLPSDVKLSNVTKSIEYPSTCFRFVARQVLHSAIRARVSGIPSTVIEDWSPMVLDDEDPWTVFWLRMDVQHMKDVAIGHYLATFMRCTVGVPQDCIEIEPLGGVCCNECYVSIEDRKVTGVFTCPRKSVSIYNHRMQSFEFIDEKSQARHFNHVEYGYWRRVFRKIRHTTVHVNVNPLVPIGDVFTTESRNEALFIVINHTDGRRSNLEPKSPRWMNFAVLVEDLGSVQVTNRPYEDQDNFLLFVINQKSDVPTKFVMMDAEGCCFITEFGFKLAQLVYGDLLTNGYFVVQLTKEACESDDGQLLKDVVMPEPIVGRHCHDLREALQDGYARLAFAEEVSEWNEHYNTFQHRENKMYTHRMRRSVAHDMSLWKHRARACSVGLEKILRSQADALEWLSLRTDNYEFGTINAQALAGDLTYRYCLTSIDQTNKFKAREAAQNDFLLKAGLTTIGGKSMKVELMKSSFLGQVRDVKDMLSSAKNEGKKNAEALNRLLIPNAETIEKSMAEGNLSGSEYVEAFNACRKYVRLTKLPRTKIVSYLNALKRENLLLCYLWYDIEEATTFMLPGEDYSCWNPLFKDKDSSVILSPDNVEIVANNASWKLPDHGAQVNLSKSWTSLGKFRYKDYLADVYKTPTHNIIVPTGSNFGFVYRFKDYAGLTEFMAKCPASVLEFAKFPELDDIWHQVNLVSTNPPKFGTTFHSNVGFWDTMCNKLRDWSNCNDVTVLTKPWVPTPKEEKEMLPGYLWALKTIKSSDKIDLTDMHLNPAAAQLYLSEVGKTSDREIRKRIRGNLSCVAVHFDGVSRRQLDWTALKCPHVDVLKGHIADTNEKLSDIEGKLRNKAERLEMGPPIVPIKRGDTHVSDCKVPYEMLKRVFNKFGFIKTNDSNRKLWELIKRKDRVYLPPGPNPAERSEGCTDFESRGAYKAALFDRDTGLITLSQTIWDLTAGQGGFVDYAMLAGKTGKVVKRVIANTLHREGHSLPNLRSLLRKAESAGVEFRFIASSTPVGKEVTGCDNPNGLKGAGDIRQEEVLNAMKFATFGLAVDADDDKHRPDFIVFDAGESNDDFRTESRWLTINHKMYNRREAKPLVTDGSYISTIKEALPHYLNCLAQGGTALIKMMGFNSVTEEIVRYLVNGEGNSLYHSIDSGCFKHAFAWKSPTSTLLSREWYLVLTGYTRHSKAKKEKKLKIDVDYLMNSLRAQWYNGLKSYLEGCPKLWNDLAAARRNIDVNRHADFVPSVIAKEYFGLGVAGMLFGQQTAEKVGDVKVPMKFVAYPKWDATFKLPESRDLTAINQRVTAFTSVKQNYGCDRSFELDGIVFNSRIEERVGLVKQVIHDAGRRLTAPSGLFKNICELGKLSGNFKYANEKHHANAIVADAMYSVFGLTYLNAAVGHTNATEEKVRASLVKRVDLKPNEPSPADRQRLLDAAIASTTPEYWRIANGPDSGKFRFLSFEEAKELVHNQGKGGKFDTYVNLKEAVADPNFKVQVMELYEKCLRGESLSRYETLRVKNETKAKKIAGNGKLELDPSIDPNSHEFKGVKKVRVTQNLEQLYQRYKETKDVAQAPISEVRGFVSSMDAYRGEGVLIKFHSLDGNYYADRIPSTFDLEVKLRSRVSPFFEERDGNVLDFKGDIAHCISRDLKMSAGIAKDFVKLFGNELREKLATQNPRVGDALSMVKTGRRIHFLVTKEVYHAKPTLETVRSALESLATNLKKRGVYEVAMPKIACGLDSLEYEDVRRVIADVATKSKVNMIVYLGFKHREVVLHHTHICDDCKCLYRHEHTGVPRPHPQRGNQCPNPKCRRYYGVDREGLNNANPTNAVFIREALKVGELFWTQEPLSEKDLRKIRVLNVIARASTSDGLTYDQISGLFSKVSHELSKVKDVKHIFLNQIGSGDNYLAWEKVKSVYAASLLKWYKSRSSPLEPATITVGLGKERSIKDEAGKTGSAETVLRYEPELFFDPHFMEFVREHGGKDPVRELRLKVLHEASKIMPRAIQFCDMANRVLDIMFFGQMQEHHNKVEKLYTGSTTGTPLWMLGNAMKAADDFFCNTAEQEFIRCSNKGGHYKDPVLIHSYDPKHKEGYDRCREKEYTRKVLCGDFSGFDGTVHLTDHAICHIMDRKIYREECHLALKTRTEHVMWSIIITDDGYVVVRQGQRGSGDRNTSYGNTFINQYTHIAAIAVALGITASEAAKPLGEIWYKAKFDGTPLAPHESMVDSNGKPNAPVLKRAGFKRIYITRITNFNDGDDNVHFGHIEDLNALNTKGVKFIERTNKMLRCGTKSGYAVVSKFEHVSFCSHGFERVRIGTVNVAGEFVGLSACLPIYREAEVNGVSKEDRSRLGYALQSQQHEADHICDYRIAYLPTRPLPEIVGKLTFTMKATTTEVDLSRDYGKNVSGLKFGMKNEEKIALTRGKILAYILNYIHILPVRQICLALLSTFGDGACDMTELRRRYHVPTIMGSWQSAIRSVFSVKSMDEIECLGSGYDRKGLRLMAYNTRMTYEDLITPQGKVCPPTPQSLSVKLMEWLDSVEHRHNIKVDWKIATACDAAVLCKVGTADASKVVEEELKVLRKPRAVAEKKTGLNLLLFGMAALSVLAPRVSQWDGVTTSDFFVVTNREGVGLRQLDKRLGLGGSMYKEMRTKARFSGDGELITCDYTSVHDGYARTSVVHALVAPAGSSTSSGGSYGTAETSTFKLHELIRSIDDASRRSFLTRRKVANQLRCLKVEHESVHVPHAIVLVSYRGYMHRFKISDVATSLKTFKVNKNTVPYQHLSGRYVVQ</sequence>
<feature type="region of interest" description="Disordered" evidence="30">
    <location>
        <begin position="1879"/>
        <end position="1904"/>
    </location>
</feature>
<dbReference type="GO" id="GO:0055036">
    <property type="term" value="C:virion membrane"/>
    <property type="evidence" value="ECO:0007669"/>
    <property type="project" value="UniProtKB-SubCell"/>
</dbReference>
<keyword evidence="15" id="KW-0547">Nucleotide-binding</keyword>
<keyword evidence="27" id="KW-1160">Virus entry into host cell</keyword>
<feature type="transmembrane region" description="Helical" evidence="31">
    <location>
        <begin position="3004"/>
        <end position="3036"/>
    </location>
</feature>
<keyword evidence="18" id="KW-0067">ATP-binding</keyword>
<keyword evidence="8" id="KW-0945">Host-virus interaction</keyword>
<evidence type="ECO:0000256" key="21">
    <source>
        <dbReference type="ARBA" id="ARBA00022884"/>
    </source>
</evidence>
<feature type="transmembrane region" description="Helical" evidence="31">
    <location>
        <begin position="2846"/>
        <end position="2864"/>
    </location>
</feature>
<dbReference type="GO" id="GO:0003968">
    <property type="term" value="F:RNA-directed RNA polymerase activity"/>
    <property type="evidence" value="ECO:0007669"/>
    <property type="project" value="UniProtKB-KW"/>
</dbReference>
<dbReference type="PANTHER" id="PTHR12521:SF0">
    <property type="entry name" value="ADP-RIBOSE GLYCOHYDROLASE OARD1"/>
    <property type="match status" value="1"/>
</dbReference>
<evidence type="ECO:0000256" key="10">
    <source>
        <dbReference type="ARBA" id="ARBA00022679"/>
    </source>
</evidence>
<dbReference type="SUPFAM" id="SSF50494">
    <property type="entry name" value="Trypsin-like serine proteases"/>
    <property type="match status" value="1"/>
</dbReference>
<dbReference type="SUPFAM" id="SSF52540">
    <property type="entry name" value="P-loop containing nucleoside triphosphate hydrolases"/>
    <property type="match status" value="1"/>
</dbReference>
<dbReference type="GO" id="GO:0019028">
    <property type="term" value="C:viral capsid"/>
    <property type="evidence" value="ECO:0007669"/>
    <property type="project" value="UniProtKB-KW"/>
</dbReference>
<evidence type="ECO:0000256" key="15">
    <source>
        <dbReference type="ARBA" id="ARBA00022741"/>
    </source>
</evidence>
<dbReference type="GO" id="GO:0032259">
    <property type="term" value="P:methylation"/>
    <property type="evidence" value="ECO:0007669"/>
    <property type="project" value="InterPro"/>
</dbReference>
<feature type="transmembrane region" description="Helical" evidence="31">
    <location>
        <begin position="3212"/>
        <end position="3234"/>
    </location>
</feature>
<proteinExistence type="predicted"/>
<keyword evidence="18" id="KW-0347">Helicase</keyword>
<evidence type="ECO:0000256" key="18">
    <source>
        <dbReference type="ARBA" id="ARBA00022806"/>
    </source>
</evidence>
<dbReference type="GO" id="GO:0008168">
    <property type="term" value="F:methyltransferase activity"/>
    <property type="evidence" value="ECO:0007669"/>
    <property type="project" value="InterPro"/>
</dbReference>
<dbReference type="GO" id="GO:0042025">
    <property type="term" value="C:host cell nucleus"/>
    <property type="evidence" value="ECO:0007669"/>
    <property type="project" value="UniProtKB-SubCell"/>
</dbReference>
<dbReference type="GO" id="GO:0003724">
    <property type="term" value="F:RNA helicase activity"/>
    <property type="evidence" value="ECO:0007669"/>
    <property type="project" value="UniProtKB-EC"/>
</dbReference>
<evidence type="ECO:0000256" key="13">
    <source>
        <dbReference type="ARBA" id="ARBA00022723"/>
    </source>
</evidence>
<dbReference type="EMBL" id="MN714664">
    <property type="protein sequence ID" value="QNM37798.1"/>
    <property type="molecule type" value="Genomic_RNA"/>
</dbReference>
<dbReference type="InterPro" id="IPR027417">
    <property type="entry name" value="P-loop_NTPase"/>
</dbReference>
<evidence type="ECO:0000256" key="1">
    <source>
        <dbReference type="ARBA" id="ARBA00004147"/>
    </source>
</evidence>
<dbReference type="GO" id="GO:0006370">
    <property type="term" value="P:7-methylguanosine mRNA capping"/>
    <property type="evidence" value="ECO:0007669"/>
    <property type="project" value="UniProtKB-KW"/>
</dbReference>
<feature type="transmembrane region" description="Helical" evidence="31">
    <location>
        <begin position="1362"/>
        <end position="1381"/>
    </location>
</feature>
<dbReference type="Gene3D" id="3.40.220.10">
    <property type="entry name" value="Leucine Aminopeptidase, subunit E, domain 1"/>
    <property type="match status" value="1"/>
</dbReference>
<evidence type="ECO:0000256" key="8">
    <source>
        <dbReference type="ARBA" id="ARBA00022581"/>
    </source>
</evidence>
<evidence type="ECO:0000256" key="17">
    <source>
        <dbReference type="ARBA" id="ARBA00022804"/>
    </source>
</evidence>
<evidence type="ECO:0000256" key="28">
    <source>
        <dbReference type="ARBA" id="ARBA00047984"/>
    </source>
</evidence>
<dbReference type="CDD" id="cd02901">
    <property type="entry name" value="Macro_Poa1p-like"/>
    <property type="match status" value="1"/>
</dbReference>
<feature type="transmembrane region" description="Helical" evidence="31">
    <location>
        <begin position="1339"/>
        <end position="1356"/>
    </location>
</feature>
<evidence type="ECO:0000256" key="30">
    <source>
        <dbReference type="SAM" id="MobiDB-lite"/>
    </source>
</evidence>
<protein>
    <recommendedName>
        <fullName evidence="32">RdRp catalytic domain-containing protein</fullName>
    </recommendedName>
</protein>
<evidence type="ECO:0000256" key="25">
    <source>
        <dbReference type="ARBA" id="ARBA00023136"/>
    </source>
</evidence>
<dbReference type="PANTHER" id="PTHR12521">
    <property type="entry name" value="PROTEIN C6ORF130"/>
    <property type="match status" value="1"/>
</dbReference>
<evidence type="ECO:0000256" key="20">
    <source>
        <dbReference type="ARBA" id="ARBA00022870"/>
    </source>
</evidence>
<evidence type="ECO:0000256" key="12">
    <source>
        <dbReference type="ARBA" id="ARBA00022695"/>
    </source>
</evidence>
<dbReference type="SUPFAM" id="SSF52949">
    <property type="entry name" value="Macro domain-like"/>
    <property type="match status" value="1"/>
</dbReference>
<dbReference type="GO" id="GO:0019062">
    <property type="term" value="P:virion attachment to host cell"/>
    <property type="evidence" value="ECO:0007669"/>
    <property type="project" value="UniProtKB-KW"/>
</dbReference>
<feature type="compositionally biased region" description="Acidic residues" evidence="30">
    <location>
        <begin position="13"/>
        <end position="22"/>
    </location>
</feature>
<dbReference type="InterPro" id="IPR002589">
    <property type="entry name" value="Macro_dom"/>
</dbReference>
<dbReference type="GO" id="GO:0039694">
    <property type="term" value="P:viral RNA genome replication"/>
    <property type="evidence" value="ECO:0007669"/>
    <property type="project" value="InterPro"/>
</dbReference>
<evidence type="ECO:0000256" key="23">
    <source>
        <dbReference type="ARBA" id="ARBA00022989"/>
    </source>
</evidence>
<keyword evidence="9" id="KW-0507">mRNA processing</keyword>
<evidence type="ECO:0000256" key="22">
    <source>
        <dbReference type="ARBA" id="ARBA00022953"/>
    </source>
</evidence>
<dbReference type="GO" id="GO:0005524">
    <property type="term" value="F:ATP binding"/>
    <property type="evidence" value="ECO:0007669"/>
    <property type="project" value="InterPro"/>
</dbReference>
<reference evidence="33" key="1">
    <citation type="submission" date="2019-11" db="EMBL/GenBank/DDBJ databases">
        <title>Complexity of the virome associated to tospovirus-transmitting thrips species.</title>
        <authorList>
            <person name="Chiapello M."/>
            <person name="Bosco L."/>
            <person name="Ciuffo M."/>
            <person name="Ottati S."/>
            <person name="Vallino M."/>
            <person name="Salem N."/>
            <person name="Rosa C."/>
            <person name="Tavella L."/>
            <person name="Turina M."/>
        </authorList>
    </citation>
    <scope>NUCLEOTIDE SEQUENCE</scope>
    <source>
        <strain evidence="33">ThassRNAV1</strain>
    </source>
</reference>
<dbReference type="InterPro" id="IPR007094">
    <property type="entry name" value="RNA-dir_pol_PSvirus"/>
</dbReference>
<dbReference type="GO" id="GO:0003723">
    <property type="term" value="F:RNA binding"/>
    <property type="evidence" value="ECO:0007669"/>
    <property type="project" value="UniProtKB-KW"/>
</dbReference>
<evidence type="ECO:0000256" key="19">
    <source>
        <dbReference type="ARBA" id="ARBA00022844"/>
    </source>
</evidence>
<keyword evidence="13" id="KW-0479">Metal-binding</keyword>
<keyword evidence="25 31" id="KW-0472">Membrane</keyword>
<evidence type="ECO:0000256" key="26">
    <source>
        <dbReference type="ARBA" id="ARBA00023180"/>
    </source>
</evidence>
<dbReference type="Gene3D" id="3.40.50.150">
    <property type="entry name" value="Vaccinia Virus protein VP39"/>
    <property type="match status" value="1"/>
</dbReference>
<keyword evidence="20" id="KW-1043">Host membrane</keyword>
<dbReference type="SUPFAM" id="SSF56672">
    <property type="entry name" value="DNA/RNA polymerases"/>
    <property type="match status" value="1"/>
</dbReference>
<keyword evidence="26" id="KW-0325">Glycoprotein</keyword>
<keyword evidence="6" id="KW-0167">Capsid protein</keyword>
<keyword evidence="23 31" id="KW-1133">Transmembrane helix</keyword>
<dbReference type="InterPro" id="IPR009003">
    <property type="entry name" value="Peptidase_S1_PA"/>
</dbReference>
<evidence type="ECO:0000259" key="32">
    <source>
        <dbReference type="PROSITE" id="PS50507"/>
    </source>
</evidence>
<evidence type="ECO:0000256" key="29">
    <source>
        <dbReference type="SAM" id="Coils"/>
    </source>
</evidence>
<evidence type="ECO:0000256" key="31">
    <source>
        <dbReference type="SAM" id="Phobius"/>
    </source>
</evidence>
<keyword evidence="19" id="KW-0946">Virion</keyword>
<evidence type="ECO:0000256" key="3">
    <source>
        <dbReference type="ARBA" id="ARBA00004301"/>
    </source>
</evidence>
<dbReference type="GO" id="GO:0033645">
    <property type="term" value="C:host cell endomembrane system"/>
    <property type="evidence" value="ECO:0007669"/>
    <property type="project" value="UniProtKB-SubCell"/>
</dbReference>
<evidence type="ECO:0000256" key="2">
    <source>
        <dbReference type="ARBA" id="ARBA00004182"/>
    </source>
</evidence>
<keyword evidence="7" id="KW-1048">Host nucleus</keyword>
<dbReference type="PROSITE" id="PS50507">
    <property type="entry name" value="RDRP_SSRNA_POS"/>
    <property type="match status" value="1"/>
</dbReference>
<dbReference type="InterPro" id="IPR002877">
    <property type="entry name" value="RNA_MeTrfase_FtsJ_dom"/>
</dbReference>
<evidence type="ECO:0000256" key="5">
    <source>
        <dbReference type="ARBA" id="ARBA00022484"/>
    </source>
</evidence>
<keyword evidence="16" id="KW-0378">Hydrolase</keyword>
<dbReference type="GO" id="GO:0046872">
    <property type="term" value="F:metal ion binding"/>
    <property type="evidence" value="ECO:0007669"/>
    <property type="project" value="UniProtKB-KW"/>
</dbReference>
<keyword evidence="29" id="KW-0175">Coiled coil</keyword>
<keyword evidence="22" id="KW-0693">Viral RNA replication</keyword>
<evidence type="ECO:0000256" key="27">
    <source>
        <dbReference type="ARBA" id="ARBA00023296"/>
    </source>
</evidence>
<evidence type="ECO:0000256" key="4">
    <source>
        <dbReference type="ARBA" id="ARBA00004531"/>
    </source>
</evidence>
<dbReference type="GO" id="GO:0016787">
    <property type="term" value="F:hydrolase activity"/>
    <property type="evidence" value="ECO:0007669"/>
    <property type="project" value="UniProtKB-KW"/>
</dbReference>
<keyword evidence="5" id="KW-0696">RNA-directed RNA polymerase</keyword>
<keyword evidence="11 31" id="KW-0812">Transmembrane</keyword>
<dbReference type="InterPro" id="IPR050892">
    <property type="entry name" value="ADP-ribose_metab_enzymes"/>
</dbReference>
<evidence type="ECO:0000256" key="6">
    <source>
        <dbReference type="ARBA" id="ARBA00022561"/>
    </source>
</evidence>
<evidence type="ECO:0000256" key="24">
    <source>
        <dbReference type="ARBA" id="ARBA00023042"/>
    </source>
</evidence>
<dbReference type="GO" id="GO:0140291">
    <property type="term" value="P:peptidyl-glutamate ADP-deribosylation"/>
    <property type="evidence" value="ECO:0007669"/>
    <property type="project" value="TreeGrafter"/>
</dbReference>
<feature type="transmembrane region" description="Helical" evidence="31">
    <location>
        <begin position="1466"/>
        <end position="1487"/>
    </location>
</feature>
<evidence type="ECO:0000313" key="33">
    <source>
        <dbReference type="EMBL" id="QNM37798.1"/>
    </source>
</evidence>
<dbReference type="InterPro" id="IPR043472">
    <property type="entry name" value="Macro_dom-like"/>
</dbReference>
<feature type="transmembrane region" description="Helical" evidence="31">
    <location>
        <begin position="2972"/>
        <end position="2992"/>
    </location>
</feature>
<dbReference type="InterPro" id="IPR029063">
    <property type="entry name" value="SAM-dependent_MTases_sf"/>
</dbReference>
<comment type="subcellular location">
    <subcellularLocation>
        <location evidence="4">Host endomembrane system</location>
        <topology evidence="4">Peripheral membrane protein</topology>
    </subcellularLocation>
    <subcellularLocation>
        <location evidence="3">Host membrane</location>
        <topology evidence="3">Multi-pass membrane protein</topology>
    </subcellularLocation>
    <subcellularLocation>
        <location evidence="1">Host nucleus</location>
    </subcellularLocation>
    <subcellularLocation>
        <location evidence="2">Virion membrane</location>
    </subcellularLocation>
</comment>
<evidence type="ECO:0000256" key="9">
    <source>
        <dbReference type="ARBA" id="ARBA00022664"/>
    </source>
</evidence>
<dbReference type="Pfam" id="PF01728">
    <property type="entry name" value="FtsJ"/>
    <property type="match status" value="1"/>
</dbReference>
<keyword evidence="21" id="KW-0694">RNA-binding</keyword>
<keyword evidence="14" id="KW-0677">Repeat</keyword>
<keyword evidence="12" id="KW-0548">Nucleotidyltransferase</keyword>
<dbReference type="GO" id="GO:0003677">
    <property type="term" value="F:DNA binding"/>
    <property type="evidence" value="ECO:0007669"/>
    <property type="project" value="InterPro"/>
</dbReference>
<dbReference type="Pfam" id="PF04851">
    <property type="entry name" value="ResIII"/>
    <property type="match status" value="1"/>
</dbReference>
<accession>A0A7G9IR66</accession>
<comment type="catalytic activity">
    <reaction evidence="28">
        <text>ATP + H2O = ADP + phosphate + H(+)</text>
        <dbReference type="Rhea" id="RHEA:13065"/>
        <dbReference type="ChEBI" id="CHEBI:15377"/>
        <dbReference type="ChEBI" id="CHEBI:15378"/>
        <dbReference type="ChEBI" id="CHEBI:30616"/>
        <dbReference type="ChEBI" id="CHEBI:43474"/>
        <dbReference type="ChEBI" id="CHEBI:456216"/>
        <dbReference type="EC" id="3.6.4.13"/>
    </reaction>
</comment>
<name>A0A7G9IR66_9FLAV</name>
<feature type="region of interest" description="Disordered" evidence="30">
    <location>
        <begin position="1"/>
        <end position="22"/>
    </location>
</feature>
<dbReference type="GO" id="GO:0046718">
    <property type="term" value="P:symbiont entry into host cell"/>
    <property type="evidence" value="ECO:0007669"/>
    <property type="project" value="UniProtKB-KW"/>
</dbReference>
<dbReference type="InterPro" id="IPR043502">
    <property type="entry name" value="DNA/RNA_pol_sf"/>
</dbReference>
<evidence type="ECO:0000256" key="7">
    <source>
        <dbReference type="ARBA" id="ARBA00022562"/>
    </source>
</evidence>
<keyword evidence="10" id="KW-0808">Transferase</keyword>
<dbReference type="Gene3D" id="3.40.50.300">
    <property type="entry name" value="P-loop containing nucleotide triphosphate hydrolases"/>
    <property type="match status" value="2"/>
</dbReference>
<feature type="domain" description="RdRp catalytic" evidence="32">
    <location>
        <begin position="5756"/>
        <end position="5924"/>
    </location>
</feature>
<dbReference type="InterPro" id="IPR006935">
    <property type="entry name" value="Helicase/UvrB_N"/>
</dbReference>
<keyword evidence="24" id="KW-0506">mRNA capping</keyword>
<keyword evidence="17" id="KW-1161">Viral attachment to host cell</keyword>
<evidence type="ECO:0000256" key="16">
    <source>
        <dbReference type="ARBA" id="ARBA00022801"/>
    </source>
</evidence>
<organism evidence="33">
    <name type="scientific">Frankliniella occidentalis flavi-like virus 1</name>
    <dbReference type="NCBI Taxonomy" id="2767259"/>
    <lineage>
        <taxon>Viruses</taxon>
        <taxon>Riboviria</taxon>
        <taxon>Orthornavirae</taxon>
        <taxon>Kitrinoviricota</taxon>
        <taxon>Flasuviricetes</taxon>
        <taxon>Amarillovirales</taxon>
        <taxon>Flaviviridae</taxon>
    </lineage>
</organism>
<evidence type="ECO:0000256" key="11">
    <source>
        <dbReference type="ARBA" id="ARBA00022692"/>
    </source>
</evidence>
<evidence type="ECO:0000256" key="14">
    <source>
        <dbReference type="ARBA" id="ARBA00022737"/>
    </source>
</evidence>